<evidence type="ECO:0000256" key="2">
    <source>
        <dbReference type="SAM" id="MobiDB-lite"/>
    </source>
</evidence>
<dbReference type="PANTHER" id="PTHR47331">
    <property type="entry name" value="PHD-TYPE DOMAIN-CONTAINING PROTEIN"/>
    <property type="match status" value="1"/>
</dbReference>
<keyword evidence="1" id="KW-0862">Zinc</keyword>
<evidence type="ECO:0000259" key="3">
    <source>
        <dbReference type="PROSITE" id="PS50158"/>
    </source>
</evidence>
<evidence type="ECO:0000256" key="1">
    <source>
        <dbReference type="PROSITE-ProRule" id="PRU00047"/>
    </source>
</evidence>
<accession>A0A915PE46</accession>
<dbReference type="SUPFAM" id="SSF57756">
    <property type="entry name" value="Retrovirus zinc finger-like domains"/>
    <property type="match status" value="1"/>
</dbReference>
<dbReference type="SMART" id="SM00343">
    <property type="entry name" value="ZnF_C2HC"/>
    <property type="match status" value="2"/>
</dbReference>
<reference evidence="5" key="1">
    <citation type="submission" date="2022-11" db="UniProtKB">
        <authorList>
            <consortium name="WormBaseParasite"/>
        </authorList>
    </citation>
    <scope>IDENTIFICATION</scope>
</reference>
<dbReference type="WBParaSite" id="scf7180000424342.g12813">
    <property type="protein sequence ID" value="scf7180000424342.g12813"/>
    <property type="gene ID" value="scf7180000424342.g12813"/>
</dbReference>
<feature type="region of interest" description="Disordered" evidence="2">
    <location>
        <begin position="1"/>
        <end position="26"/>
    </location>
</feature>
<dbReference type="Proteomes" id="UP000887560">
    <property type="component" value="Unplaced"/>
</dbReference>
<feature type="region of interest" description="Disordered" evidence="2">
    <location>
        <begin position="411"/>
        <end position="432"/>
    </location>
</feature>
<evidence type="ECO:0000313" key="4">
    <source>
        <dbReference type="Proteomes" id="UP000887560"/>
    </source>
</evidence>
<organism evidence="4 5">
    <name type="scientific">Meloidogyne floridensis</name>
    <dbReference type="NCBI Taxonomy" id="298350"/>
    <lineage>
        <taxon>Eukaryota</taxon>
        <taxon>Metazoa</taxon>
        <taxon>Ecdysozoa</taxon>
        <taxon>Nematoda</taxon>
        <taxon>Chromadorea</taxon>
        <taxon>Rhabditida</taxon>
        <taxon>Tylenchina</taxon>
        <taxon>Tylenchomorpha</taxon>
        <taxon>Tylenchoidea</taxon>
        <taxon>Meloidogynidae</taxon>
        <taxon>Meloidogyninae</taxon>
        <taxon>Meloidogyne</taxon>
    </lineage>
</organism>
<keyword evidence="4" id="KW-1185">Reference proteome</keyword>
<evidence type="ECO:0000313" key="5">
    <source>
        <dbReference type="WBParaSite" id="scf7180000424342.g12813"/>
    </source>
</evidence>
<dbReference type="PROSITE" id="PS50158">
    <property type="entry name" value="ZF_CCHC"/>
    <property type="match status" value="1"/>
</dbReference>
<dbReference type="PANTHER" id="PTHR47331:SF1">
    <property type="entry name" value="GAG-LIKE PROTEIN"/>
    <property type="match status" value="1"/>
</dbReference>
<feature type="domain" description="CCHC-type" evidence="3">
    <location>
        <begin position="470"/>
        <end position="483"/>
    </location>
</feature>
<dbReference type="GO" id="GO:0008270">
    <property type="term" value="F:zinc ion binding"/>
    <property type="evidence" value="ECO:0007669"/>
    <property type="project" value="UniProtKB-KW"/>
</dbReference>
<name>A0A915PE46_9BILA</name>
<feature type="compositionally biased region" description="Basic and acidic residues" evidence="2">
    <location>
        <begin position="414"/>
        <end position="430"/>
    </location>
</feature>
<dbReference type="AlphaFoldDB" id="A0A915PE46"/>
<dbReference type="GO" id="GO:0003676">
    <property type="term" value="F:nucleic acid binding"/>
    <property type="evidence" value="ECO:0007669"/>
    <property type="project" value="InterPro"/>
</dbReference>
<dbReference type="Pfam" id="PF03564">
    <property type="entry name" value="DUF1759"/>
    <property type="match status" value="1"/>
</dbReference>
<proteinExistence type="predicted"/>
<keyword evidence="1" id="KW-0863">Zinc-finger</keyword>
<protein>
    <submittedName>
        <fullName evidence="5">CCHC-type domain-containing protein</fullName>
    </submittedName>
</protein>
<dbReference type="InterPro" id="IPR005312">
    <property type="entry name" value="DUF1759"/>
</dbReference>
<keyword evidence="1" id="KW-0479">Metal-binding</keyword>
<dbReference type="Gene3D" id="4.10.60.10">
    <property type="entry name" value="Zinc finger, CCHC-type"/>
    <property type="match status" value="1"/>
</dbReference>
<sequence length="862" mass="99285">MSDSDIDVVNISNSEEEPGPSKSKKCRRSYRITQKIDVIDFAKSNSICAVSRRNLVSRNKGKMTEYINLKYETSLGKFKICLVREMPQDLGPDATINQLRRQLYWTKETIRDLEESAAIVAEADDKIKEKIERLPASVRDEKLAQYGRWVKEVAVKNILEAANTHLANWKQHRISLAQRLDLPIDLEESTNESQTSSKVETKRLQRPAIQLRRFDGSIENWCSFWETFRVLIHEDNTLSHVEKFNILESILDNEAKDLLGGLQMTNDGYNTAVDLLLAKFGSEKKLIRSLNHELLNLPNSEIFEEDEKLYLRIEKLCRQLKSLNQNIDDAPYFMTLEGKVSTKVLGKYFNIKDAEDNDNWNTAKFRNALGRAINQIRNRLEVKQKPNQVVRDRKEEPTMNFAVNYSNKSTTKKFSPERVERPRGRKESRLNRSKTKWPCQFCDGPHTPVECSSLRTAEGRRDRASEKGLCFRCLKKGHFANNCHVPKIRCVYCGRAHHHSALCERKFGEAKEIQEENKGVSATTTQKDIVGALKSVEGYYYDRPLEVSGDQLDNHGVRTENKERLEIESELNKEIKIDKGEINLNKVVSNQKLEHGKTKEMISPLGEEWKASDSKRKTRVSTQPIINRRPLVARSPIVVIGDNKALELRKILRKENIRGMVFKPISWDANLFTREIQLTKSIDTLVVWMQSINKGLFEVLKKASEYKKILKKIVWIKPFEGLEIHGLTNVTSFKEPEHLHSILSNLNKSGTPLISVRNKDLGKKNLTEASVTEPKSSFVSNSNKYRFREFYPRKNFAELKEPCNKLCVGATARQLKLTLKNMVDKNWHSRICAQRPRMQRTKEGCPEPIFPKVGGCRSSTFY</sequence>
<dbReference type="InterPro" id="IPR001878">
    <property type="entry name" value="Znf_CCHC"/>
</dbReference>
<dbReference type="GO" id="GO:0019899">
    <property type="term" value="F:enzyme binding"/>
    <property type="evidence" value="ECO:0007669"/>
    <property type="project" value="UniProtKB-ARBA"/>
</dbReference>
<dbReference type="InterPro" id="IPR036875">
    <property type="entry name" value="Znf_CCHC_sf"/>
</dbReference>